<name>A0A9W6N5J1_9HYPH</name>
<evidence type="ECO:0000259" key="1">
    <source>
        <dbReference type="PROSITE" id="PS51332"/>
    </source>
</evidence>
<dbReference type="Pfam" id="PF02310">
    <property type="entry name" value="B12-binding"/>
    <property type="match status" value="1"/>
</dbReference>
<proteinExistence type="predicted"/>
<dbReference type="AlphaFoldDB" id="A0A9W6N5J1"/>
<dbReference type="InterPro" id="IPR006158">
    <property type="entry name" value="Cobalamin-bd"/>
</dbReference>
<gene>
    <name evidence="2" type="ORF">GCM10008174_00370</name>
</gene>
<organism evidence="2 3">
    <name type="scientific">Methylopila turkensis</name>
    <dbReference type="NCBI Taxonomy" id="1437816"/>
    <lineage>
        <taxon>Bacteria</taxon>
        <taxon>Pseudomonadati</taxon>
        <taxon>Pseudomonadota</taxon>
        <taxon>Alphaproteobacteria</taxon>
        <taxon>Hyphomicrobiales</taxon>
        <taxon>Methylopilaceae</taxon>
        <taxon>Methylopila</taxon>
    </lineage>
</organism>
<accession>A0A9W6N5J1</accession>
<dbReference type="CDD" id="cd02065">
    <property type="entry name" value="B12-binding_like"/>
    <property type="match status" value="1"/>
</dbReference>
<protein>
    <recommendedName>
        <fullName evidence="1">B12-binding domain-containing protein</fullName>
    </recommendedName>
</protein>
<feature type="domain" description="B12-binding" evidence="1">
    <location>
        <begin position="143"/>
        <end position="272"/>
    </location>
</feature>
<evidence type="ECO:0000313" key="3">
    <source>
        <dbReference type="Proteomes" id="UP001143309"/>
    </source>
</evidence>
<evidence type="ECO:0000313" key="2">
    <source>
        <dbReference type="EMBL" id="GLK78296.1"/>
    </source>
</evidence>
<dbReference type="SUPFAM" id="SSF52242">
    <property type="entry name" value="Cobalamin (vitamin B12)-binding domain"/>
    <property type="match status" value="1"/>
</dbReference>
<dbReference type="Gene3D" id="3.40.50.280">
    <property type="entry name" value="Cobalamin-binding domain"/>
    <property type="match status" value="1"/>
</dbReference>
<sequence length="272" mass="29107">MVLAGKEANRVAGAAPPDRSATLARIIEADVIPRLLLASGRAGEGLPTKHLQVEPQDIDDFAKMMIAIDLTRAGVVVSSAMARGVALESILLEIFSPTAKRLGQMWVDDECSFMDVTVGLCALQSLLRSLSSGDIVEPRALIDARVALAAMPGEQHTFGILVLETFFRRAGWDVVGMPLSPRDEIIASVARKSFDVIGFSLAREEALCALRDLITDVRSASANRGLIVLVGGRVFNESPELVRTVGADTTASDADEALVASQNLMCSRVRKH</sequence>
<comment type="caution">
    <text evidence="2">The sequence shown here is derived from an EMBL/GenBank/DDBJ whole genome shotgun (WGS) entry which is preliminary data.</text>
</comment>
<dbReference type="GO" id="GO:0046872">
    <property type="term" value="F:metal ion binding"/>
    <property type="evidence" value="ECO:0007669"/>
    <property type="project" value="InterPro"/>
</dbReference>
<dbReference type="InterPro" id="IPR036724">
    <property type="entry name" value="Cobalamin-bd_sf"/>
</dbReference>
<reference evidence="2" key="1">
    <citation type="journal article" date="2014" name="Int. J. Syst. Evol. Microbiol.">
        <title>Complete genome sequence of Corynebacterium casei LMG S-19264T (=DSM 44701T), isolated from a smear-ripened cheese.</title>
        <authorList>
            <consortium name="US DOE Joint Genome Institute (JGI-PGF)"/>
            <person name="Walter F."/>
            <person name="Albersmeier A."/>
            <person name="Kalinowski J."/>
            <person name="Ruckert C."/>
        </authorList>
    </citation>
    <scope>NUCLEOTIDE SEQUENCE</scope>
    <source>
        <strain evidence="2">VKM B-2748</strain>
    </source>
</reference>
<dbReference type="PROSITE" id="PS51332">
    <property type="entry name" value="B12_BINDING"/>
    <property type="match status" value="1"/>
</dbReference>
<dbReference type="Proteomes" id="UP001143309">
    <property type="component" value="Unassembled WGS sequence"/>
</dbReference>
<dbReference type="GO" id="GO:0031419">
    <property type="term" value="F:cobalamin binding"/>
    <property type="evidence" value="ECO:0007669"/>
    <property type="project" value="InterPro"/>
</dbReference>
<keyword evidence="3" id="KW-1185">Reference proteome</keyword>
<dbReference type="EMBL" id="BSFL01000001">
    <property type="protein sequence ID" value="GLK78296.1"/>
    <property type="molecule type" value="Genomic_DNA"/>
</dbReference>
<reference evidence="2" key="2">
    <citation type="submission" date="2023-01" db="EMBL/GenBank/DDBJ databases">
        <authorList>
            <person name="Sun Q."/>
            <person name="Evtushenko L."/>
        </authorList>
    </citation>
    <scope>NUCLEOTIDE SEQUENCE</scope>
    <source>
        <strain evidence="2">VKM B-2748</strain>
    </source>
</reference>